<protein>
    <recommendedName>
        <fullName evidence="1">Rv3660c-like CheY-like N-terminal domain-containing protein</fullName>
    </recommendedName>
</protein>
<sequence>MPNSAPASQERARTPVLVISDHPDDDPIGLRPCPVPLRHLPSPLFSAEEYRLAPLVILDDRSYTAFTLRHMPHRPGLILTLADAGDDTVHPRAAAIGAEAVLHAGQDLSWLHLRLHEATDCHYAHWEELLTGPPPPPGT</sequence>
<comment type="caution">
    <text evidence="2">The sequence shown here is derived from an EMBL/GenBank/DDBJ whole genome shotgun (WGS) entry which is preliminary data.</text>
</comment>
<proteinExistence type="predicted"/>
<evidence type="ECO:0000313" key="2">
    <source>
        <dbReference type="EMBL" id="MBB4903441.1"/>
    </source>
</evidence>
<dbReference type="EMBL" id="JACHJI010000029">
    <property type="protein sequence ID" value="MBB4903441.1"/>
    <property type="molecule type" value="Genomic_DNA"/>
</dbReference>
<evidence type="ECO:0000313" key="3">
    <source>
        <dbReference type="Proteomes" id="UP000579523"/>
    </source>
</evidence>
<dbReference type="InterPro" id="IPR059050">
    <property type="entry name" value="Rv3660c_N"/>
</dbReference>
<dbReference type="AlphaFoldDB" id="A0A7W7PY14"/>
<keyword evidence="3" id="KW-1185">Reference proteome</keyword>
<accession>A0A7W7PY14</accession>
<organism evidence="2 3">
    <name type="scientific">Streptomyces griseomycini</name>
    <dbReference type="NCBI Taxonomy" id="66895"/>
    <lineage>
        <taxon>Bacteria</taxon>
        <taxon>Bacillati</taxon>
        <taxon>Actinomycetota</taxon>
        <taxon>Actinomycetes</taxon>
        <taxon>Kitasatosporales</taxon>
        <taxon>Streptomycetaceae</taxon>
        <taxon>Streptomyces</taxon>
    </lineage>
</organism>
<reference evidence="2 3" key="1">
    <citation type="submission" date="2020-08" db="EMBL/GenBank/DDBJ databases">
        <title>Genomic Encyclopedia of Type Strains, Phase III (KMG-III): the genomes of soil and plant-associated and newly described type strains.</title>
        <authorList>
            <person name="Whitman W."/>
        </authorList>
    </citation>
    <scope>NUCLEOTIDE SEQUENCE [LARGE SCALE GENOMIC DNA]</scope>
    <source>
        <strain evidence="2 3">CECT 3273</strain>
    </source>
</reference>
<dbReference type="RefSeq" id="WP_184829470.1">
    <property type="nucleotide sequence ID" value="NZ_BMTK01000040.1"/>
</dbReference>
<feature type="domain" description="Rv3660c-like CheY-like N-terminal" evidence="1">
    <location>
        <begin position="46"/>
        <end position="120"/>
    </location>
</feature>
<dbReference type="Pfam" id="PF26563">
    <property type="entry name" value="Rv3660c_N"/>
    <property type="match status" value="1"/>
</dbReference>
<name>A0A7W7PY14_9ACTN</name>
<dbReference type="Proteomes" id="UP000579523">
    <property type="component" value="Unassembled WGS sequence"/>
</dbReference>
<gene>
    <name evidence="2" type="ORF">FHS37_007538</name>
</gene>
<evidence type="ECO:0000259" key="1">
    <source>
        <dbReference type="Pfam" id="PF26563"/>
    </source>
</evidence>